<dbReference type="SUPFAM" id="SSF51735">
    <property type="entry name" value="NAD(P)-binding Rossmann-fold domains"/>
    <property type="match status" value="1"/>
</dbReference>
<gene>
    <name evidence="5" type="ORF">M409DRAFT_53298</name>
</gene>
<organism evidence="5 6">
    <name type="scientific">Zasmidium cellare ATCC 36951</name>
    <dbReference type="NCBI Taxonomy" id="1080233"/>
    <lineage>
        <taxon>Eukaryota</taxon>
        <taxon>Fungi</taxon>
        <taxon>Dikarya</taxon>
        <taxon>Ascomycota</taxon>
        <taxon>Pezizomycotina</taxon>
        <taxon>Dothideomycetes</taxon>
        <taxon>Dothideomycetidae</taxon>
        <taxon>Mycosphaerellales</taxon>
        <taxon>Mycosphaerellaceae</taxon>
        <taxon>Zasmidium</taxon>
    </lineage>
</organism>
<dbReference type="OrthoDB" id="294295at2759"/>
<sequence length="273" mass="29251">MPPPRNHSDKLKGSRVLIIGGSIGIGVGLASAVLEFGGHVIISSSSAQRISQAIDRLRSLHPHTRDDDDDAAIIGIPCDLGNFETLTEQITSLFAEIATHLGGPNQLDHVVFTAGDALPIKPLEAFSLPQIQQAGIVRFFAPLVVAQHLRQNLRPTSGSSFTLTTGGVPHHLMKNWSVAQAYLGGIESMARRLAVDLAPVRVNAIGLGPVETELWGGTKEAGLYEEVRARFESKMTTGRVGEVGDVVEAYLYVLRDWNVSGSIIRSHGGTILL</sequence>
<evidence type="ECO:0000256" key="3">
    <source>
        <dbReference type="ARBA" id="ARBA00023002"/>
    </source>
</evidence>
<evidence type="ECO:0000256" key="2">
    <source>
        <dbReference type="ARBA" id="ARBA00022857"/>
    </source>
</evidence>
<dbReference type="PANTHER" id="PTHR43477">
    <property type="entry name" value="DIHYDROANTICAPSIN 7-DEHYDROGENASE"/>
    <property type="match status" value="1"/>
</dbReference>
<feature type="transmembrane region" description="Helical" evidence="4">
    <location>
        <begin position="16"/>
        <end position="42"/>
    </location>
</feature>
<evidence type="ECO:0000256" key="4">
    <source>
        <dbReference type="SAM" id="Phobius"/>
    </source>
</evidence>
<comment type="similarity">
    <text evidence="1">Belongs to the short-chain dehydrogenases/reductases (SDR) family.</text>
</comment>
<reference evidence="5" key="1">
    <citation type="journal article" date="2020" name="Stud. Mycol.">
        <title>101 Dothideomycetes genomes: a test case for predicting lifestyles and emergence of pathogens.</title>
        <authorList>
            <person name="Haridas S."/>
            <person name="Albert R."/>
            <person name="Binder M."/>
            <person name="Bloem J."/>
            <person name="Labutti K."/>
            <person name="Salamov A."/>
            <person name="Andreopoulos B."/>
            <person name="Baker S."/>
            <person name="Barry K."/>
            <person name="Bills G."/>
            <person name="Bluhm B."/>
            <person name="Cannon C."/>
            <person name="Castanera R."/>
            <person name="Culley D."/>
            <person name="Daum C."/>
            <person name="Ezra D."/>
            <person name="Gonzalez J."/>
            <person name="Henrissat B."/>
            <person name="Kuo A."/>
            <person name="Liang C."/>
            <person name="Lipzen A."/>
            <person name="Lutzoni F."/>
            <person name="Magnuson J."/>
            <person name="Mondo S."/>
            <person name="Nolan M."/>
            <person name="Ohm R."/>
            <person name="Pangilinan J."/>
            <person name="Park H.-J."/>
            <person name="Ramirez L."/>
            <person name="Alfaro M."/>
            <person name="Sun H."/>
            <person name="Tritt A."/>
            <person name="Yoshinaga Y."/>
            <person name="Zwiers L.-H."/>
            <person name="Turgeon B."/>
            <person name="Goodwin S."/>
            <person name="Spatafora J."/>
            <person name="Crous P."/>
            <person name="Grigoriev I."/>
        </authorList>
    </citation>
    <scope>NUCLEOTIDE SEQUENCE</scope>
    <source>
        <strain evidence="5">ATCC 36951</strain>
    </source>
</reference>
<evidence type="ECO:0000256" key="1">
    <source>
        <dbReference type="ARBA" id="ARBA00006484"/>
    </source>
</evidence>
<dbReference type="InterPro" id="IPR051122">
    <property type="entry name" value="SDR_DHRS6-like"/>
</dbReference>
<keyword evidence="4" id="KW-0472">Membrane</keyword>
<dbReference type="Pfam" id="PF23441">
    <property type="entry name" value="SDR"/>
    <property type="match status" value="1"/>
</dbReference>
<keyword evidence="2" id="KW-0521">NADP</keyword>
<dbReference type="GO" id="GO:0016491">
    <property type="term" value="F:oxidoreductase activity"/>
    <property type="evidence" value="ECO:0007669"/>
    <property type="project" value="UniProtKB-KW"/>
</dbReference>
<dbReference type="InterPro" id="IPR002347">
    <property type="entry name" value="SDR_fam"/>
</dbReference>
<evidence type="ECO:0000313" key="5">
    <source>
        <dbReference type="EMBL" id="KAF2168661.1"/>
    </source>
</evidence>
<dbReference type="InterPro" id="IPR057571">
    <property type="entry name" value="SDR_PhqE-like"/>
</dbReference>
<dbReference type="PRINTS" id="PR00081">
    <property type="entry name" value="GDHRDH"/>
</dbReference>
<name>A0A6A6CNN9_ZASCE</name>
<accession>A0A6A6CNN9</accession>
<protein>
    <submittedName>
        <fullName evidence="5">Uncharacterized protein</fullName>
    </submittedName>
</protein>
<evidence type="ECO:0000313" key="6">
    <source>
        <dbReference type="Proteomes" id="UP000799537"/>
    </source>
</evidence>
<dbReference type="PANTHER" id="PTHR43477:SF1">
    <property type="entry name" value="DIHYDROANTICAPSIN 7-DEHYDROGENASE"/>
    <property type="match status" value="1"/>
</dbReference>
<dbReference type="RefSeq" id="XP_033669550.1">
    <property type="nucleotide sequence ID" value="XM_033812332.1"/>
</dbReference>
<keyword evidence="3" id="KW-0560">Oxidoreductase</keyword>
<dbReference type="AlphaFoldDB" id="A0A6A6CNN9"/>
<dbReference type="GeneID" id="54565604"/>
<dbReference type="Gene3D" id="3.40.50.720">
    <property type="entry name" value="NAD(P)-binding Rossmann-like Domain"/>
    <property type="match status" value="1"/>
</dbReference>
<keyword evidence="4" id="KW-1133">Transmembrane helix</keyword>
<dbReference type="Proteomes" id="UP000799537">
    <property type="component" value="Unassembled WGS sequence"/>
</dbReference>
<dbReference type="EMBL" id="ML993590">
    <property type="protein sequence ID" value="KAF2168661.1"/>
    <property type="molecule type" value="Genomic_DNA"/>
</dbReference>
<keyword evidence="6" id="KW-1185">Reference proteome</keyword>
<proteinExistence type="inferred from homology"/>
<keyword evidence="4" id="KW-0812">Transmembrane</keyword>
<dbReference type="InterPro" id="IPR036291">
    <property type="entry name" value="NAD(P)-bd_dom_sf"/>
</dbReference>